<gene>
    <name evidence="1" type="ORF">M8318_04190</name>
</gene>
<dbReference type="InterPro" id="IPR014942">
    <property type="entry name" value="AbiEii"/>
</dbReference>
<dbReference type="RefSeq" id="WP_262661069.1">
    <property type="nucleotide sequence ID" value="NZ_JAMHKS010000065.1"/>
</dbReference>
<accession>A0ABT2R7L7</accession>
<dbReference type="Proteomes" id="UP001062027">
    <property type="component" value="Unassembled WGS sequence"/>
</dbReference>
<protein>
    <submittedName>
        <fullName evidence="1">Nucleotidyl transferase AbiEii/AbiGii toxin family protein</fullName>
    </submittedName>
</protein>
<comment type="caution">
    <text evidence="1">The sequence shown here is derived from an EMBL/GenBank/DDBJ whole genome shotgun (WGS) entry which is preliminary data.</text>
</comment>
<dbReference type="EMBL" id="JAMHKS010000065">
    <property type="protein sequence ID" value="MCU6676867.1"/>
    <property type="molecule type" value="Genomic_DNA"/>
</dbReference>
<name>A0ABT2R7L7_9ENTR</name>
<organism evidence="1 2">
    <name type="scientific">Leclercia tamurae</name>
    <dbReference type="NCBI Taxonomy" id="2926467"/>
    <lineage>
        <taxon>Bacteria</taxon>
        <taxon>Pseudomonadati</taxon>
        <taxon>Pseudomonadota</taxon>
        <taxon>Gammaproteobacteria</taxon>
        <taxon>Enterobacterales</taxon>
        <taxon>Enterobacteriaceae</taxon>
        <taxon>Leclercia</taxon>
    </lineage>
</organism>
<dbReference type="GO" id="GO:0016740">
    <property type="term" value="F:transferase activity"/>
    <property type="evidence" value="ECO:0007669"/>
    <property type="project" value="UniProtKB-KW"/>
</dbReference>
<sequence length="271" mass="30507">MKNTFTLQSPLSENISATLARISTVCREAQCDFFVAGAMAREVVLTHLYGRNSGRHTRDIDIAVLIHRWDDFHALKAAMQVQGAIEIPGKVQRLLWEGVEVDILPFGEIARGNEILWPPELDVAMSVEGFEEAYANTLTIEIPGCGDVRFCSLPGLLLLKLFAWRERGDEFTKDAIDIHKILHEYHHVEESRLYDNGEWGDSVDWDPERMGALLAGSDVAALMTDENRVSLQQFDMQKLVDAMVRQNLDASAAHVENLVSDFWRTLLESPA</sequence>
<evidence type="ECO:0000313" key="1">
    <source>
        <dbReference type="EMBL" id="MCU6676867.1"/>
    </source>
</evidence>
<keyword evidence="1" id="KW-0808">Transferase</keyword>
<reference evidence="1" key="1">
    <citation type="submission" date="2022-05" db="EMBL/GenBank/DDBJ databases">
        <title>Description of a novel species of Leclercia; Leclercia tamurae and the Proposal for a Novel Genus Silvania gen. nov. Containing Two Novel Species Silvania hatchlandensis sp. nov. and Silvania confinis sp. nov. Isolated from the Rhizosphere of Oak.</title>
        <authorList>
            <person name="Maddock D.W."/>
            <person name="Brady C.L."/>
            <person name="Denman S."/>
            <person name="Arnold D."/>
        </authorList>
    </citation>
    <scope>NUCLEOTIDE SEQUENCE</scope>
    <source>
        <strain evidence="1">H6S3</strain>
    </source>
</reference>
<keyword evidence="2" id="KW-1185">Reference proteome</keyword>
<evidence type="ECO:0000313" key="2">
    <source>
        <dbReference type="Proteomes" id="UP001062027"/>
    </source>
</evidence>
<proteinExistence type="predicted"/>
<dbReference type="Pfam" id="PF08843">
    <property type="entry name" value="AbiEii"/>
    <property type="match status" value="1"/>
</dbReference>